<keyword evidence="5" id="KW-1035">Host cytoplasm</keyword>
<comment type="caution">
    <text evidence="8">The sequence shown here is derived from an EMBL/GenBank/DDBJ whole genome shotgun (WGS) entry which is preliminary data.</text>
</comment>
<dbReference type="Pfam" id="PF00959">
    <property type="entry name" value="Phage_lysozyme"/>
    <property type="match status" value="1"/>
</dbReference>
<dbReference type="PANTHER" id="PTHR38107">
    <property type="match status" value="1"/>
</dbReference>
<evidence type="ECO:0000313" key="9">
    <source>
        <dbReference type="Proteomes" id="UP000670776"/>
    </source>
</evidence>
<dbReference type="InterPro" id="IPR023347">
    <property type="entry name" value="Lysozyme_dom_sf"/>
</dbReference>
<dbReference type="InterPro" id="IPR002196">
    <property type="entry name" value="Glyco_hydro_24"/>
</dbReference>
<keyword evidence="4 7" id="KW-0378">Hydrolase</keyword>
<comment type="similarity">
    <text evidence="7">Belongs to the glycosyl hydrolase 24 family.</text>
</comment>
<proteinExistence type="inferred from homology"/>
<name>A0ABS4BW86_9FLAO</name>
<keyword evidence="6 7" id="KW-0326">Glycosidase</keyword>
<dbReference type="EMBL" id="JAGJCB010000014">
    <property type="protein sequence ID" value="MBP0904846.1"/>
    <property type="molecule type" value="Genomic_DNA"/>
</dbReference>
<evidence type="ECO:0000256" key="4">
    <source>
        <dbReference type="ARBA" id="ARBA00022801"/>
    </source>
</evidence>
<evidence type="ECO:0000256" key="1">
    <source>
        <dbReference type="ARBA" id="ARBA00000632"/>
    </source>
</evidence>
<protein>
    <recommendedName>
        <fullName evidence="7">Lysozyme</fullName>
        <ecNumber evidence="7">3.2.1.17</ecNumber>
    </recommendedName>
</protein>
<dbReference type="HAMAP" id="MF_04110">
    <property type="entry name" value="ENDOLYSIN_T4"/>
    <property type="match status" value="1"/>
</dbReference>
<evidence type="ECO:0000256" key="3">
    <source>
        <dbReference type="ARBA" id="ARBA00022638"/>
    </source>
</evidence>
<dbReference type="InterPro" id="IPR023346">
    <property type="entry name" value="Lysozyme-like_dom_sf"/>
</dbReference>
<dbReference type="RefSeq" id="WP_209655738.1">
    <property type="nucleotide sequence ID" value="NZ_JAGJCB010000014.1"/>
</dbReference>
<evidence type="ECO:0000256" key="2">
    <source>
        <dbReference type="ARBA" id="ARBA00022529"/>
    </source>
</evidence>
<reference evidence="8 9" key="1">
    <citation type="submission" date="2021-04" db="EMBL/GenBank/DDBJ databases">
        <title>Mariniflexile gromovii gen. nov., sp. nov., a gliding bacterium isolated from the sea urchin Strongylocentrotus intermedius.</title>
        <authorList>
            <person name="Ko S."/>
            <person name="Le V."/>
            <person name="Ahn C.-Y."/>
            <person name="Oh H.-M."/>
        </authorList>
    </citation>
    <scope>NUCLEOTIDE SEQUENCE [LARGE SCALE GENOMIC DNA]</scope>
    <source>
        <strain evidence="8 9">KCTC 12570</strain>
    </source>
</reference>
<dbReference type="InterPro" id="IPR051018">
    <property type="entry name" value="Bacteriophage_GH24"/>
</dbReference>
<evidence type="ECO:0000313" key="8">
    <source>
        <dbReference type="EMBL" id="MBP0904846.1"/>
    </source>
</evidence>
<sequence>MKTSDNGISLIHKYEQFRNHPYICPAGKPTIGWGNTYYEDGSKVTMQDPPITRKRGDELFNYILRKTENEVKKYVTSDINQNQFSALVSFTYNVGIDNFKISTLLKKVNNNQNDFEAIEYEFKRWNKGTVKGKKVVLKGLIKRRNEEAYLYVLPIE</sequence>
<dbReference type="Gene3D" id="1.10.530.40">
    <property type="match status" value="1"/>
</dbReference>
<dbReference type="EC" id="3.2.1.17" evidence="7"/>
<evidence type="ECO:0000256" key="7">
    <source>
        <dbReference type="RuleBase" id="RU003788"/>
    </source>
</evidence>
<accession>A0ABS4BW86</accession>
<evidence type="ECO:0000256" key="5">
    <source>
        <dbReference type="ARBA" id="ARBA00023200"/>
    </source>
</evidence>
<dbReference type="CDD" id="cd00737">
    <property type="entry name" value="lyz_endolysin_autolysin"/>
    <property type="match status" value="1"/>
</dbReference>
<dbReference type="InterPro" id="IPR034690">
    <property type="entry name" value="Endolysin_T4_type"/>
</dbReference>
<dbReference type="PANTHER" id="PTHR38107:SF3">
    <property type="entry name" value="LYSOZYME RRRD-RELATED"/>
    <property type="match status" value="1"/>
</dbReference>
<dbReference type="InterPro" id="IPR033907">
    <property type="entry name" value="Endolysin_autolysin"/>
</dbReference>
<dbReference type="SUPFAM" id="SSF53955">
    <property type="entry name" value="Lysozyme-like"/>
    <property type="match status" value="1"/>
</dbReference>
<keyword evidence="2 7" id="KW-0929">Antimicrobial</keyword>
<comment type="catalytic activity">
    <reaction evidence="1 7">
        <text>Hydrolysis of (1-&gt;4)-beta-linkages between N-acetylmuramic acid and N-acetyl-D-glucosamine residues in a peptidoglycan and between N-acetyl-D-glucosamine residues in chitodextrins.</text>
        <dbReference type="EC" id="3.2.1.17"/>
    </reaction>
</comment>
<keyword evidence="3 7" id="KW-0081">Bacteriolytic enzyme</keyword>
<evidence type="ECO:0000256" key="6">
    <source>
        <dbReference type="ARBA" id="ARBA00023295"/>
    </source>
</evidence>
<dbReference type="Proteomes" id="UP000670776">
    <property type="component" value="Unassembled WGS sequence"/>
</dbReference>
<keyword evidence="9" id="KW-1185">Reference proteome</keyword>
<organism evidence="8 9">
    <name type="scientific">Mariniflexile gromovii</name>
    <dbReference type="NCBI Taxonomy" id="362523"/>
    <lineage>
        <taxon>Bacteria</taxon>
        <taxon>Pseudomonadati</taxon>
        <taxon>Bacteroidota</taxon>
        <taxon>Flavobacteriia</taxon>
        <taxon>Flavobacteriales</taxon>
        <taxon>Flavobacteriaceae</taxon>
        <taxon>Mariniflexile</taxon>
    </lineage>
</organism>
<gene>
    <name evidence="8" type="ORF">J8H85_13475</name>
</gene>